<evidence type="ECO:0000313" key="2">
    <source>
        <dbReference type="EMBL" id="MBW63546.1"/>
    </source>
</evidence>
<dbReference type="AlphaFoldDB" id="A0A2M4CDX3"/>
<feature type="signal peptide" evidence="1">
    <location>
        <begin position="1"/>
        <end position="18"/>
    </location>
</feature>
<dbReference type="EMBL" id="GGFJ01014405">
    <property type="protein sequence ID" value="MBW63546.1"/>
    <property type="molecule type" value="Transcribed_RNA"/>
</dbReference>
<name>A0A2M4CDX3_9DIPT</name>
<protein>
    <submittedName>
        <fullName evidence="2">Putative secreted protein</fullName>
    </submittedName>
</protein>
<evidence type="ECO:0000256" key="1">
    <source>
        <dbReference type="SAM" id="SignalP"/>
    </source>
</evidence>
<keyword evidence="1" id="KW-0732">Signal</keyword>
<organism evidence="2">
    <name type="scientific">Anopheles marajoara</name>
    <dbReference type="NCBI Taxonomy" id="58244"/>
    <lineage>
        <taxon>Eukaryota</taxon>
        <taxon>Metazoa</taxon>
        <taxon>Ecdysozoa</taxon>
        <taxon>Arthropoda</taxon>
        <taxon>Hexapoda</taxon>
        <taxon>Insecta</taxon>
        <taxon>Pterygota</taxon>
        <taxon>Neoptera</taxon>
        <taxon>Endopterygota</taxon>
        <taxon>Diptera</taxon>
        <taxon>Nematocera</taxon>
        <taxon>Culicoidea</taxon>
        <taxon>Culicidae</taxon>
        <taxon>Anophelinae</taxon>
        <taxon>Anopheles</taxon>
    </lineage>
</organism>
<feature type="chain" id="PRO_5014597779" evidence="1">
    <location>
        <begin position="19"/>
        <end position="71"/>
    </location>
</feature>
<accession>A0A2M4CDX3</accession>
<reference evidence="2" key="1">
    <citation type="submission" date="2018-01" db="EMBL/GenBank/DDBJ databases">
        <title>An insight into the sialome of Amazonian anophelines.</title>
        <authorList>
            <person name="Ribeiro J.M."/>
            <person name="Scarpassa V."/>
            <person name="Calvo E."/>
        </authorList>
    </citation>
    <scope>NUCLEOTIDE SEQUENCE</scope>
    <source>
        <tissue evidence="2">Salivary glands</tissue>
    </source>
</reference>
<sequence length="71" mass="8398">MLLHPSRTLLLFLLPADHQRVLLCRPNCLQSLHCPFLAHPRNRCVSLDRYQHLQVRQPHRRYGLRSTCCPT</sequence>
<proteinExistence type="predicted"/>